<feature type="transmembrane region" description="Helical" evidence="6">
    <location>
        <begin position="212"/>
        <end position="232"/>
    </location>
</feature>
<feature type="transmembrane region" description="Helical" evidence="6">
    <location>
        <begin position="322"/>
        <end position="345"/>
    </location>
</feature>
<keyword evidence="5 6" id="KW-0472">Membrane</keyword>
<evidence type="ECO:0000256" key="3">
    <source>
        <dbReference type="ARBA" id="ARBA00022692"/>
    </source>
</evidence>
<organism evidence="8 9">
    <name type="scientific">Lepidopterella palustris CBS 459.81</name>
    <dbReference type="NCBI Taxonomy" id="1314670"/>
    <lineage>
        <taxon>Eukaryota</taxon>
        <taxon>Fungi</taxon>
        <taxon>Dikarya</taxon>
        <taxon>Ascomycota</taxon>
        <taxon>Pezizomycotina</taxon>
        <taxon>Dothideomycetes</taxon>
        <taxon>Pleosporomycetidae</taxon>
        <taxon>Mytilinidiales</taxon>
        <taxon>Argynnaceae</taxon>
        <taxon>Lepidopterella</taxon>
    </lineage>
</organism>
<dbReference type="PANTHER" id="PTHR23501">
    <property type="entry name" value="MAJOR FACILITATOR SUPERFAMILY"/>
    <property type="match status" value="1"/>
</dbReference>
<dbReference type="SUPFAM" id="SSF103473">
    <property type="entry name" value="MFS general substrate transporter"/>
    <property type="match status" value="1"/>
</dbReference>
<keyword evidence="2" id="KW-0813">Transport</keyword>
<evidence type="ECO:0000256" key="1">
    <source>
        <dbReference type="ARBA" id="ARBA00004141"/>
    </source>
</evidence>
<proteinExistence type="predicted"/>
<feature type="transmembrane region" description="Helical" evidence="6">
    <location>
        <begin position="365"/>
        <end position="384"/>
    </location>
</feature>
<feature type="transmembrane region" description="Helical" evidence="6">
    <location>
        <begin position="283"/>
        <end position="302"/>
    </location>
</feature>
<evidence type="ECO:0000256" key="2">
    <source>
        <dbReference type="ARBA" id="ARBA00022448"/>
    </source>
</evidence>
<dbReference type="AlphaFoldDB" id="A0A8E2E293"/>
<keyword evidence="4 6" id="KW-1133">Transmembrane helix</keyword>
<feature type="transmembrane region" description="Helical" evidence="6">
    <location>
        <begin position="97"/>
        <end position="117"/>
    </location>
</feature>
<dbReference type="GO" id="GO:0005886">
    <property type="term" value="C:plasma membrane"/>
    <property type="evidence" value="ECO:0007669"/>
    <property type="project" value="TreeGrafter"/>
</dbReference>
<feature type="transmembrane region" description="Helical" evidence="6">
    <location>
        <begin position="181"/>
        <end position="200"/>
    </location>
</feature>
<keyword evidence="3 6" id="KW-0812">Transmembrane</keyword>
<dbReference type="InterPro" id="IPR020846">
    <property type="entry name" value="MFS_dom"/>
</dbReference>
<evidence type="ECO:0000313" key="9">
    <source>
        <dbReference type="Proteomes" id="UP000250266"/>
    </source>
</evidence>
<sequence length="577" mass="62431">MALEEKNELTYIPTLQSEDPEKNELVVEHTLEHVDIENRQAFKGDDSDGKIEFTFKKAAAAWFLAMLYTGSQILLYFIGGALSFIVAGLHTNAATGWLPVANTLAIGSVSPFVGYLQDLLGKRYIALGGSIFIIVGCVLVGTAHTFGQAIAGMAIAGAGAAIGELTSLAGLAETVPVKYRGYSMALLTAFVLPFTPYNIYSQLYSEHSTWRWGPYICIIYNAIAGVGLLFFYHPHNHTRAEGFSYRAILKRIDHVGGVLSITGLTIFLVALQAGGYTHSWTSAYVLCTLLIGLFSMIAWFIWEWKFAKYPMVPHELFANQKVVQSALLVVFVSGFNYLLLVFWPLVVTNLYPNPQDPIKVGLKGFPIVISVTCAAVFWNVLISFWRGSAKWVLFMGATLLTAFGGALAVMTPDNPKLAVALSCFVGFGLGGVIVPPATVAMIGAPDALISTAAALSLSLRAVGGSIGYSIYYNIWVGKLKKKLPTYVAEYAVKAGLPLADVPTFVGTFLTKPEMIAKVPGVTPAILGAAATAVKWAYADSFRYIWYTSIAFGVLTMCAALLIPNTRRFETNRIAVAL</sequence>
<dbReference type="Gene3D" id="1.20.1250.20">
    <property type="entry name" value="MFS general substrate transporter like domains"/>
    <property type="match status" value="2"/>
</dbReference>
<dbReference type="PANTHER" id="PTHR23501:SF109">
    <property type="entry name" value="MAJOR FACILITATOR SUPERFAMILY (MFS) PROFILE DOMAIN-CONTAINING PROTEIN-RELATED"/>
    <property type="match status" value="1"/>
</dbReference>
<feature type="transmembrane region" description="Helical" evidence="6">
    <location>
        <begin position="417"/>
        <end position="435"/>
    </location>
</feature>
<feature type="transmembrane region" description="Helical" evidence="6">
    <location>
        <begin position="391"/>
        <end position="411"/>
    </location>
</feature>
<evidence type="ECO:0000313" key="8">
    <source>
        <dbReference type="EMBL" id="OCK76057.1"/>
    </source>
</evidence>
<evidence type="ECO:0000256" key="6">
    <source>
        <dbReference type="SAM" id="Phobius"/>
    </source>
</evidence>
<gene>
    <name evidence="8" type="ORF">K432DRAFT_361064</name>
</gene>
<feature type="transmembrane region" description="Helical" evidence="6">
    <location>
        <begin position="543"/>
        <end position="562"/>
    </location>
</feature>
<evidence type="ECO:0000259" key="7">
    <source>
        <dbReference type="PROSITE" id="PS50850"/>
    </source>
</evidence>
<dbReference type="InterPro" id="IPR010573">
    <property type="entry name" value="MFS_Str1/Tri12-like"/>
</dbReference>
<evidence type="ECO:0000256" key="5">
    <source>
        <dbReference type="ARBA" id="ARBA00023136"/>
    </source>
</evidence>
<feature type="transmembrane region" description="Helical" evidence="6">
    <location>
        <begin position="447"/>
        <end position="470"/>
    </location>
</feature>
<dbReference type="Pfam" id="PF06609">
    <property type="entry name" value="TRI12"/>
    <property type="match status" value="1"/>
</dbReference>
<dbReference type="InterPro" id="IPR036259">
    <property type="entry name" value="MFS_trans_sf"/>
</dbReference>
<dbReference type="EMBL" id="KV745247">
    <property type="protein sequence ID" value="OCK76057.1"/>
    <property type="molecule type" value="Genomic_DNA"/>
</dbReference>
<protein>
    <submittedName>
        <fullName evidence="8">Putative major facilitator superfamily transporter</fullName>
    </submittedName>
</protein>
<feature type="transmembrane region" description="Helical" evidence="6">
    <location>
        <begin position="149"/>
        <end position="169"/>
    </location>
</feature>
<keyword evidence="9" id="KW-1185">Reference proteome</keyword>
<accession>A0A8E2E293</accession>
<reference evidence="8 9" key="1">
    <citation type="journal article" date="2016" name="Nat. Commun.">
        <title>Ectomycorrhizal ecology is imprinted in the genome of the dominant symbiotic fungus Cenococcum geophilum.</title>
        <authorList>
            <consortium name="DOE Joint Genome Institute"/>
            <person name="Peter M."/>
            <person name="Kohler A."/>
            <person name="Ohm R.A."/>
            <person name="Kuo A."/>
            <person name="Krutzmann J."/>
            <person name="Morin E."/>
            <person name="Arend M."/>
            <person name="Barry K.W."/>
            <person name="Binder M."/>
            <person name="Choi C."/>
            <person name="Clum A."/>
            <person name="Copeland A."/>
            <person name="Grisel N."/>
            <person name="Haridas S."/>
            <person name="Kipfer T."/>
            <person name="LaButti K."/>
            <person name="Lindquist E."/>
            <person name="Lipzen A."/>
            <person name="Maire R."/>
            <person name="Meier B."/>
            <person name="Mihaltcheva S."/>
            <person name="Molinier V."/>
            <person name="Murat C."/>
            <person name="Poggeler S."/>
            <person name="Quandt C.A."/>
            <person name="Sperisen C."/>
            <person name="Tritt A."/>
            <person name="Tisserant E."/>
            <person name="Crous P.W."/>
            <person name="Henrissat B."/>
            <person name="Nehls U."/>
            <person name="Egli S."/>
            <person name="Spatafora J.W."/>
            <person name="Grigoriev I.V."/>
            <person name="Martin F.M."/>
        </authorList>
    </citation>
    <scope>NUCLEOTIDE SEQUENCE [LARGE SCALE GENOMIC DNA]</scope>
    <source>
        <strain evidence="8 9">CBS 459.81</strain>
    </source>
</reference>
<comment type="subcellular location">
    <subcellularLocation>
        <location evidence="1">Membrane</location>
        <topology evidence="1">Multi-pass membrane protein</topology>
    </subcellularLocation>
</comment>
<feature type="transmembrane region" description="Helical" evidence="6">
    <location>
        <begin position="252"/>
        <end position="271"/>
    </location>
</feature>
<dbReference type="GO" id="GO:0022857">
    <property type="term" value="F:transmembrane transporter activity"/>
    <property type="evidence" value="ECO:0007669"/>
    <property type="project" value="InterPro"/>
</dbReference>
<dbReference type="OrthoDB" id="4161376at2759"/>
<evidence type="ECO:0000256" key="4">
    <source>
        <dbReference type="ARBA" id="ARBA00022989"/>
    </source>
</evidence>
<dbReference type="PROSITE" id="PS50850">
    <property type="entry name" value="MFS"/>
    <property type="match status" value="1"/>
</dbReference>
<feature type="domain" description="Major facilitator superfamily (MFS) profile" evidence="7">
    <location>
        <begin position="58"/>
        <end position="566"/>
    </location>
</feature>
<dbReference type="Proteomes" id="UP000250266">
    <property type="component" value="Unassembled WGS sequence"/>
</dbReference>
<feature type="transmembrane region" description="Helical" evidence="6">
    <location>
        <begin position="124"/>
        <end position="143"/>
    </location>
</feature>
<feature type="transmembrane region" description="Helical" evidence="6">
    <location>
        <begin position="60"/>
        <end position="85"/>
    </location>
</feature>
<name>A0A8E2E293_9PEZI</name>